<dbReference type="PANTHER" id="PTHR12385">
    <property type="entry name" value="CHOLINE TRANSPORTER-LIKE (SLC FAMILY 44)"/>
    <property type="match status" value="1"/>
</dbReference>
<gene>
    <name evidence="8" type="ORF">CC78DRAFT_527281</name>
</gene>
<dbReference type="InterPro" id="IPR007603">
    <property type="entry name" value="Choline_transptr-like"/>
</dbReference>
<comment type="subcellular location">
    <subcellularLocation>
        <location evidence="6">Cell membrane</location>
        <topology evidence="6">Multi-pass membrane protein</topology>
    </subcellularLocation>
    <subcellularLocation>
        <location evidence="1">Membrane</location>
        <topology evidence="1">Multi-pass membrane protein</topology>
    </subcellularLocation>
</comment>
<evidence type="ECO:0000256" key="7">
    <source>
        <dbReference type="SAM" id="MobiDB-lite"/>
    </source>
</evidence>
<feature type="compositionally biased region" description="Low complexity" evidence="7">
    <location>
        <begin position="10"/>
        <end position="21"/>
    </location>
</feature>
<feature type="transmembrane region" description="Helical" evidence="6">
    <location>
        <begin position="652"/>
        <end position="673"/>
    </location>
</feature>
<dbReference type="EMBL" id="ML986841">
    <property type="protein sequence ID" value="KAF2257811.1"/>
    <property type="molecule type" value="Genomic_DNA"/>
</dbReference>
<feature type="region of interest" description="Disordered" evidence="7">
    <location>
        <begin position="1"/>
        <end position="261"/>
    </location>
</feature>
<name>A0A9P4JWP5_9PLEO</name>
<dbReference type="GO" id="GO:0022857">
    <property type="term" value="F:transmembrane transporter activity"/>
    <property type="evidence" value="ECO:0007669"/>
    <property type="project" value="UniProtKB-UniRule"/>
</dbReference>
<feature type="compositionally biased region" description="Low complexity" evidence="7">
    <location>
        <begin position="182"/>
        <end position="193"/>
    </location>
</feature>
<evidence type="ECO:0000256" key="2">
    <source>
        <dbReference type="ARBA" id="ARBA00007168"/>
    </source>
</evidence>
<feature type="transmembrane region" description="Helical" evidence="6">
    <location>
        <begin position="335"/>
        <end position="354"/>
    </location>
</feature>
<feature type="compositionally biased region" description="Basic residues" evidence="7">
    <location>
        <begin position="236"/>
        <end position="245"/>
    </location>
</feature>
<reference evidence="9" key="1">
    <citation type="journal article" date="2020" name="Stud. Mycol.">
        <title>101 Dothideomycetes genomes: A test case for predicting lifestyles and emergence of pathogens.</title>
        <authorList>
            <person name="Haridas S."/>
            <person name="Albert R."/>
            <person name="Binder M."/>
            <person name="Bloem J."/>
            <person name="LaButti K."/>
            <person name="Salamov A."/>
            <person name="Andreopoulos B."/>
            <person name="Baker S."/>
            <person name="Barry K."/>
            <person name="Bills G."/>
            <person name="Bluhm B."/>
            <person name="Cannon C."/>
            <person name="Castanera R."/>
            <person name="Culley D."/>
            <person name="Daum C."/>
            <person name="Ezra D."/>
            <person name="Gonzalez J."/>
            <person name="Henrissat B."/>
            <person name="Kuo A."/>
            <person name="Liang C."/>
            <person name="Lipzen A."/>
            <person name="Lutzoni F."/>
            <person name="Magnuson J."/>
            <person name="Mondo S."/>
            <person name="Nolan M."/>
            <person name="Ohm R."/>
            <person name="Pangilinan J."/>
            <person name="Park H.-J."/>
            <person name="Ramirez L."/>
            <person name="Alfaro M."/>
            <person name="Sun H."/>
            <person name="Tritt A."/>
            <person name="Yoshinaga Y."/>
            <person name="Zwiers L.-H."/>
            <person name="Turgeon B."/>
            <person name="Goodwin S."/>
            <person name="Spatafora J."/>
            <person name="Crous P."/>
            <person name="Grigoriev I."/>
        </authorList>
    </citation>
    <scope>NUCLEOTIDE SEQUENCE [LARGE SCALE GENOMIC DNA]</scope>
    <source>
        <strain evidence="9">CBS 304.66</strain>
    </source>
</reference>
<dbReference type="AlphaFoldDB" id="A0A9P4JWP5"/>
<keyword evidence="4 6" id="KW-1133">Transmembrane helix</keyword>
<dbReference type="OrthoDB" id="420519at2759"/>
<keyword evidence="3 6" id="KW-0812">Transmembrane</keyword>
<feature type="compositionally biased region" description="Basic and acidic residues" evidence="7">
    <location>
        <begin position="170"/>
        <end position="181"/>
    </location>
</feature>
<feature type="transmembrane region" description="Helical" evidence="6">
    <location>
        <begin position="447"/>
        <end position="470"/>
    </location>
</feature>
<dbReference type="Pfam" id="PF04515">
    <property type="entry name" value="Choline_transpo"/>
    <property type="match status" value="1"/>
</dbReference>
<sequence length="766" mass="85027">MFSEYASKFLSQSQSRLSLGQPDSPFNRNSSERQRQSSRNRGTPSYPQRRTMPNPYNSQALSRFAFASRTSNAPAPLFYSATDDFREEDDHEEHDREMADHYALQRSRRQFGASNLSESSEVDDDMERRSDHTLDGGGSIENDAPGYGLGQGIKSSWRGDKPSTRGRSAAVEKQETEERDQSIPLSESSTPSSKGKGKMVDVELASTVRGSTEELERDQVLGDLDDQPPSYQHFRSTPKSKRGRSPLRTTLPIPQETDEDTLLENPHPMSPDRQSVPEIAAVDPVASPKHNFFWAELFLLAQCAIFGVFFIFLLQESPPEKTPLGDTIYTVLHSSFHLIGVYSLVSVLVGLLWLSLLRSFARPLIILILLAVPAISFSFFLYPFISSYKGFSHGNGFQDKAMRWLSFGPLVFAIFWVYTVYKGRHSLQKAAEMLEFSGQILRANSPLLLVGIATLASVIFWSWMWMLMFTRLFLGGHFNNSKSRWIIDMSTWWLGVAFFLDYFWALSVIAGIQRATTAATVSQWYFHRNSVPAPSSQLVVRASIAHAMTTMLGTICLSTLTSLLVRLPLIVLPRRITGLISMCAYSFVPTPIVSLTNPLTLTYASVHGLPLAPAARGLSNMSFIHHDAPTTTLGPRSFAPSRGRPSIVSYRLAKLLLHAIRWVITIALGFGGWVSTARMLQIRDENVGYRGSLYAYVVGLISAAIGWGAMGAMEGVLGGILDAVLVCWGSEVGWDGRGDAKYCMDAGRLFGDEVNGIGRGRGRYDV</sequence>
<protein>
    <recommendedName>
        <fullName evidence="6">Protein PNS1</fullName>
    </recommendedName>
</protein>
<comment type="function">
    <text evidence="6">Probably involved in transport through the plasma membrane.</text>
</comment>
<evidence type="ECO:0000313" key="8">
    <source>
        <dbReference type="EMBL" id="KAF2257811.1"/>
    </source>
</evidence>
<organism evidence="8 9">
    <name type="scientific">Lojkania enalia</name>
    <dbReference type="NCBI Taxonomy" id="147567"/>
    <lineage>
        <taxon>Eukaryota</taxon>
        <taxon>Fungi</taxon>
        <taxon>Dikarya</taxon>
        <taxon>Ascomycota</taxon>
        <taxon>Pezizomycotina</taxon>
        <taxon>Dothideomycetes</taxon>
        <taxon>Pleosporomycetidae</taxon>
        <taxon>Pleosporales</taxon>
        <taxon>Pleosporales incertae sedis</taxon>
        <taxon>Lojkania</taxon>
    </lineage>
</organism>
<comment type="caution">
    <text evidence="8">The sequence shown here is derived from an EMBL/GenBank/DDBJ whole genome shotgun (WGS) entry which is preliminary data.</text>
</comment>
<comment type="similarity">
    <text evidence="2 6">Belongs to the CTL (choline transporter-like) family.</text>
</comment>
<evidence type="ECO:0000256" key="4">
    <source>
        <dbReference type="ARBA" id="ARBA00022989"/>
    </source>
</evidence>
<keyword evidence="5 6" id="KW-0472">Membrane</keyword>
<evidence type="ECO:0000256" key="6">
    <source>
        <dbReference type="RuleBase" id="RU368066"/>
    </source>
</evidence>
<evidence type="ECO:0000313" key="9">
    <source>
        <dbReference type="Proteomes" id="UP000800093"/>
    </source>
</evidence>
<feature type="transmembrane region" description="Helical" evidence="6">
    <location>
        <begin position="491"/>
        <end position="512"/>
    </location>
</feature>
<accession>A0A9P4JWP5</accession>
<keyword evidence="9" id="KW-1185">Reference proteome</keyword>
<feature type="transmembrane region" description="Helical" evidence="6">
    <location>
        <begin position="693"/>
        <end position="713"/>
    </location>
</feature>
<dbReference type="GO" id="GO:0005886">
    <property type="term" value="C:plasma membrane"/>
    <property type="evidence" value="ECO:0007669"/>
    <property type="project" value="UniProtKB-SubCell"/>
</dbReference>
<feature type="transmembrane region" description="Helical" evidence="6">
    <location>
        <begin position="404"/>
        <end position="421"/>
    </location>
</feature>
<evidence type="ECO:0000256" key="5">
    <source>
        <dbReference type="ARBA" id="ARBA00023136"/>
    </source>
</evidence>
<proteinExistence type="inferred from homology"/>
<feature type="compositionally biased region" description="Basic and acidic residues" evidence="7">
    <location>
        <begin position="211"/>
        <end position="220"/>
    </location>
</feature>
<evidence type="ECO:0000256" key="3">
    <source>
        <dbReference type="ARBA" id="ARBA00022692"/>
    </source>
</evidence>
<dbReference type="Proteomes" id="UP000800093">
    <property type="component" value="Unassembled WGS sequence"/>
</dbReference>
<feature type="transmembrane region" description="Helical" evidence="6">
    <location>
        <begin position="360"/>
        <end position="384"/>
    </location>
</feature>
<evidence type="ECO:0000256" key="1">
    <source>
        <dbReference type="ARBA" id="ARBA00004141"/>
    </source>
</evidence>
<feature type="transmembrane region" description="Helical" evidence="6">
    <location>
        <begin position="292"/>
        <end position="314"/>
    </location>
</feature>
<dbReference type="PANTHER" id="PTHR12385:SF88">
    <property type="entry name" value="CHOLINE TRANSPORTER-LIKE PROTEIN CTL1"/>
    <property type="match status" value="1"/>
</dbReference>